<sequence>MRDSTDSNLSDEGPSCSTSAAAPVCGCRPRGPAPFDKPASQGSRSPSPPTASRDRRRFVGAHTATTGRRHKLSPQEAASQEEEPTHSRRLPSDQPEPRSRRTYADTVHFHGQRSLLRRKASLESVGWLEGLSSDIGAPFQERRTSPCGSGQHRQRARCHSQSDRERRPVCGRLRLQERHVRDRELHRIAPRLAPHASRRRCESTVLISIFFNGEQVSSPSTLSWMPTVIRVEKRSVPKLTLYSAVFLCLVVIAAFVLVLALRVPAYSARKEHVCSTGGCLEHARRLLSTLNASVDPCHDFHTYVCGGDNPAASPDDVLDRFYSSKVLHVLLRPGLEGNYTPTTTLKALMAVEMCADRSGASEAIEDFAEFMVDRGISWPAQPLRAERAGLLEFFDVLLDLSINWRVALWFDVSAAYSDIDGSFVISFSEIGALAWHRMRQLSTLDDDAYAAFVRNMSSLLTNGSLKLDDEGSRNCGMTKLSFATPSCPSTQLSSTTW</sequence>
<reference evidence="1" key="1">
    <citation type="submission" date="2020-05" db="EMBL/GenBank/DDBJ databases">
        <title>Large-scale comparative analyses of tick genomes elucidate their genetic diversity and vector capacities.</title>
        <authorList>
            <person name="Jia N."/>
            <person name="Wang J."/>
            <person name="Shi W."/>
            <person name="Du L."/>
            <person name="Sun Y."/>
            <person name="Zhan W."/>
            <person name="Jiang J."/>
            <person name="Wang Q."/>
            <person name="Zhang B."/>
            <person name="Ji P."/>
            <person name="Sakyi L.B."/>
            <person name="Cui X."/>
            <person name="Yuan T."/>
            <person name="Jiang B."/>
            <person name="Yang W."/>
            <person name="Lam T.T.-Y."/>
            <person name="Chang Q."/>
            <person name="Ding S."/>
            <person name="Wang X."/>
            <person name="Zhu J."/>
            <person name="Ruan X."/>
            <person name="Zhao L."/>
            <person name="Wei J."/>
            <person name="Que T."/>
            <person name="Du C."/>
            <person name="Cheng J."/>
            <person name="Dai P."/>
            <person name="Han X."/>
            <person name="Huang E."/>
            <person name="Gao Y."/>
            <person name="Liu J."/>
            <person name="Shao H."/>
            <person name="Ye R."/>
            <person name="Li L."/>
            <person name="Wei W."/>
            <person name="Wang X."/>
            <person name="Wang C."/>
            <person name="Yang T."/>
            <person name="Huo Q."/>
            <person name="Li W."/>
            <person name="Guo W."/>
            <person name="Chen H."/>
            <person name="Zhou L."/>
            <person name="Ni X."/>
            <person name="Tian J."/>
            <person name="Zhou Y."/>
            <person name="Sheng Y."/>
            <person name="Liu T."/>
            <person name="Pan Y."/>
            <person name="Xia L."/>
            <person name="Li J."/>
            <person name="Zhao F."/>
            <person name="Cao W."/>
        </authorList>
    </citation>
    <scope>NUCLEOTIDE SEQUENCE</scope>
    <source>
        <strain evidence="1">Dsil-2018</strain>
    </source>
</reference>
<comment type="caution">
    <text evidence="1">The sequence shown here is derived from an EMBL/GenBank/DDBJ whole genome shotgun (WGS) entry which is preliminary data.</text>
</comment>
<accession>A0ACB8DYN1</accession>
<dbReference type="EMBL" id="CM023470">
    <property type="protein sequence ID" value="KAH7979637.1"/>
    <property type="molecule type" value="Genomic_DNA"/>
</dbReference>
<evidence type="ECO:0000313" key="1">
    <source>
        <dbReference type="EMBL" id="KAH7979637.1"/>
    </source>
</evidence>
<proteinExistence type="predicted"/>
<gene>
    <name evidence="1" type="ORF">HPB49_010226</name>
</gene>
<dbReference type="Proteomes" id="UP000821865">
    <property type="component" value="Chromosome 1"/>
</dbReference>
<name>A0ACB8DYN1_DERSI</name>
<evidence type="ECO:0000313" key="2">
    <source>
        <dbReference type="Proteomes" id="UP000821865"/>
    </source>
</evidence>
<protein>
    <submittedName>
        <fullName evidence="1">Uncharacterized protein</fullName>
    </submittedName>
</protein>
<organism evidence="1 2">
    <name type="scientific">Dermacentor silvarum</name>
    <name type="common">Tick</name>
    <dbReference type="NCBI Taxonomy" id="543639"/>
    <lineage>
        <taxon>Eukaryota</taxon>
        <taxon>Metazoa</taxon>
        <taxon>Ecdysozoa</taxon>
        <taxon>Arthropoda</taxon>
        <taxon>Chelicerata</taxon>
        <taxon>Arachnida</taxon>
        <taxon>Acari</taxon>
        <taxon>Parasitiformes</taxon>
        <taxon>Ixodida</taxon>
        <taxon>Ixodoidea</taxon>
        <taxon>Ixodidae</taxon>
        <taxon>Rhipicephalinae</taxon>
        <taxon>Dermacentor</taxon>
    </lineage>
</organism>
<keyword evidence="2" id="KW-1185">Reference proteome</keyword>